<evidence type="ECO:0000313" key="7">
    <source>
        <dbReference type="EMBL" id="PSK95377.1"/>
    </source>
</evidence>
<dbReference type="AlphaFoldDB" id="A0A2P8DDY9"/>
<dbReference type="PANTHER" id="PTHR30532:SF1">
    <property type="entry name" value="IRON(3+)-HYDROXAMATE-BINDING PROTEIN FHUD"/>
    <property type="match status" value="1"/>
</dbReference>
<dbReference type="RefSeq" id="WP_106584724.1">
    <property type="nucleotide sequence ID" value="NZ_PYGA01000015.1"/>
</dbReference>
<protein>
    <submittedName>
        <fullName evidence="7">Iron complex transport system substrate-binding protein</fullName>
    </submittedName>
</protein>
<organism evidence="7 8">
    <name type="scientific">Murinocardiopsis flavida</name>
    <dbReference type="NCBI Taxonomy" id="645275"/>
    <lineage>
        <taxon>Bacteria</taxon>
        <taxon>Bacillati</taxon>
        <taxon>Actinomycetota</taxon>
        <taxon>Actinomycetes</taxon>
        <taxon>Streptosporangiales</taxon>
        <taxon>Nocardiopsidaceae</taxon>
        <taxon>Murinocardiopsis</taxon>
    </lineage>
</organism>
<dbReference type="CDD" id="cd01146">
    <property type="entry name" value="FhuD"/>
    <property type="match status" value="1"/>
</dbReference>
<dbReference type="SUPFAM" id="SSF53807">
    <property type="entry name" value="Helical backbone' metal receptor"/>
    <property type="match status" value="1"/>
</dbReference>
<dbReference type="InterPro" id="IPR002491">
    <property type="entry name" value="ABC_transptr_periplasmic_BD"/>
</dbReference>
<dbReference type="Gene3D" id="3.40.50.1980">
    <property type="entry name" value="Nitrogenase molybdenum iron protein domain"/>
    <property type="match status" value="2"/>
</dbReference>
<evidence type="ECO:0000256" key="3">
    <source>
        <dbReference type="ARBA" id="ARBA00022448"/>
    </source>
</evidence>
<dbReference type="OrthoDB" id="9793175at2"/>
<dbReference type="EMBL" id="PYGA01000015">
    <property type="protein sequence ID" value="PSK95377.1"/>
    <property type="molecule type" value="Genomic_DNA"/>
</dbReference>
<dbReference type="Pfam" id="PF01497">
    <property type="entry name" value="Peripla_BP_2"/>
    <property type="match status" value="1"/>
</dbReference>
<feature type="compositionally biased region" description="Basic and acidic residues" evidence="5">
    <location>
        <begin position="53"/>
        <end position="65"/>
    </location>
</feature>
<proteinExistence type="inferred from homology"/>
<gene>
    <name evidence="7" type="ORF">CLV63_11537</name>
</gene>
<comment type="subcellular location">
    <subcellularLocation>
        <location evidence="1">Cell envelope</location>
    </subcellularLocation>
</comment>
<evidence type="ECO:0000256" key="5">
    <source>
        <dbReference type="SAM" id="MobiDB-lite"/>
    </source>
</evidence>
<sequence length="350" mass="37032">MRKGPIAAPQATQHRPWAAAVLSALVAAALTGCGVPDDDAGGSKAGDPAVAEDGARFSTSDKETARLGSDAEPGAFPRTVEHASGSTEITEKPSRVVVLDTGELDDVLSLGVTPVGMAESDSPEGAPPYLADRLSDVEVVGGINDLNVEAIAALKPDLIVGSELRAARLYDTLSEIAPTVFSIRPGFPWKENFLLVGDALGAEKKALDVLNTYQERADEVRESVSGDPEISLVRFLPGKIRLYADLSFIGVILDDAGLRRPKVQDVEELAVEVSQEDIDKGDADWIFYSSYGPRDSTDEAAVTKGGLWKSLDAVQDDKAVAVDDEVWFLGLGPTGAMLVLDDLEEKLGTS</sequence>
<dbReference type="Proteomes" id="UP000240542">
    <property type="component" value="Unassembled WGS sequence"/>
</dbReference>
<keyword evidence="3" id="KW-0813">Transport</keyword>
<dbReference type="GO" id="GO:0030288">
    <property type="term" value="C:outer membrane-bounded periplasmic space"/>
    <property type="evidence" value="ECO:0007669"/>
    <property type="project" value="TreeGrafter"/>
</dbReference>
<dbReference type="PROSITE" id="PS50983">
    <property type="entry name" value="FE_B12_PBP"/>
    <property type="match status" value="1"/>
</dbReference>
<keyword evidence="4" id="KW-0732">Signal</keyword>
<evidence type="ECO:0000256" key="2">
    <source>
        <dbReference type="ARBA" id="ARBA00008814"/>
    </source>
</evidence>
<evidence type="ECO:0000259" key="6">
    <source>
        <dbReference type="PROSITE" id="PS50983"/>
    </source>
</evidence>
<comment type="similarity">
    <text evidence="2">Belongs to the bacterial solute-binding protein 8 family.</text>
</comment>
<dbReference type="GO" id="GO:1901678">
    <property type="term" value="P:iron coordination entity transport"/>
    <property type="evidence" value="ECO:0007669"/>
    <property type="project" value="UniProtKB-ARBA"/>
</dbReference>
<evidence type="ECO:0000256" key="4">
    <source>
        <dbReference type="ARBA" id="ARBA00022729"/>
    </source>
</evidence>
<accession>A0A2P8DDY9</accession>
<keyword evidence="8" id="KW-1185">Reference proteome</keyword>
<reference evidence="7 8" key="1">
    <citation type="submission" date="2018-03" db="EMBL/GenBank/DDBJ databases">
        <title>Genomic Encyclopedia of Archaeal and Bacterial Type Strains, Phase II (KMG-II): from individual species to whole genera.</title>
        <authorList>
            <person name="Goeker M."/>
        </authorList>
    </citation>
    <scope>NUCLEOTIDE SEQUENCE [LARGE SCALE GENOMIC DNA]</scope>
    <source>
        <strain evidence="7 8">DSM 45312</strain>
    </source>
</reference>
<name>A0A2P8DDY9_9ACTN</name>
<dbReference type="PANTHER" id="PTHR30532">
    <property type="entry name" value="IRON III DICITRATE-BINDING PERIPLASMIC PROTEIN"/>
    <property type="match status" value="1"/>
</dbReference>
<feature type="domain" description="Fe/B12 periplasmic-binding" evidence="6">
    <location>
        <begin position="95"/>
        <end position="350"/>
    </location>
</feature>
<dbReference type="InterPro" id="IPR051313">
    <property type="entry name" value="Bact_iron-sidero_bind"/>
</dbReference>
<feature type="region of interest" description="Disordered" evidence="5">
    <location>
        <begin position="33"/>
        <end position="89"/>
    </location>
</feature>
<dbReference type="PROSITE" id="PS51257">
    <property type="entry name" value="PROKAR_LIPOPROTEIN"/>
    <property type="match status" value="1"/>
</dbReference>
<comment type="caution">
    <text evidence="7">The sequence shown here is derived from an EMBL/GenBank/DDBJ whole genome shotgun (WGS) entry which is preliminary data.</text>
</comment>
<evidence type="ECO:0000256" key="1">
    <source>
        <dbReference type="ARBA" id="ARBA00004196"/>
    </source>
</evidence>
<evidence type="ECO:0000313" key="8">
    <source>
        <dbReference type="Proteomes" id="UP000240542"/>
    </source>
</evidence>